<sequence>MLPTPSRPRALTRALVGVLAPAAALLALAPAPAHAADGRYTSDTTGVVTVRNSAGQTIFTCTSLYQQGTTVSATAGQLPRKADYTAAVRNGSTCQRPNGEQGMLIGGDIASIGIVYYTQTAYNPATGVVSLIGNKSTPYGISYLSDGCRFDFDKIIATYTVGTKSLKYISATARPYTTANNDGSIGCPGVKANETITFDAEFKLVLS</sequence>
<feature type="signal peptide" evidence="1">
    <location>
        <begin position="1"/>
        <end position="35"/>
    </location>
</feature>
<dbReference type="AlphaFoldDB" id="A0A7K0BV48"/>
<dbReference type="RefSeq" id="WP_153533141.1">
    <property type="nucleotide sequence ID" value="NZ_WEGH01000002.1"/>
</dbReference>
<comment type="caution">
    <text evidence="2">The sequence shown here is derived from an EMBL/GenBank/DDBJ whole genome shotgun (WGS) entry which is preliminary data.</text>
</comment>
<evidence type="ECO:0008006" key="4">
    <source>
        <dbReference type="Google" id="ProtNLM"/>
    </source>
</evidence>
<name>A0A7K0BV48_9ACTN</name>
<evidence type="ECO:0000313" key="2">
    <source>
        <dbReference type="EMBL" id="MQY05017.1"/>
    </source>
</evidence>
<feature type="chain" id="PRO_5029779236" description="Secreted protein" evidence="1">
    <location>
        <begin position="36"/>
        <end position="207"/>
    </location>
</feature>
<reference evidence="2 3" key="1">
    <citation type="submission" date="2019-10" db="EMBL/GenBank/DDBJ databases">
        <title>Actinomadura rubteroloni sp. nov. and Actinomadura macrotermitis sp. nov., isolated from the gut of fungus growing-termite Macrotermes natalensis.</title>
        <authorList>
            <person name="Benndorf R."/>
            <person name="Martin K."/>
            <person name="Kuefner M."/>
            <person name="De Beer W."/>
            <person name="Kaster A.-K."/>
            <person name="Vollmers J."/>
            <person name="Poulsen M."/>
            <person name="Beemelmanns C."/>
        </authorList>
    </citation>
    <scope>NUCLEOTIDE SEQUENCE [LARGE SCALE GENOMIC DNA]</scope>
    <source>
        <strain evidence="2 3">RB68</strain>
    </source>
</reference>
<dbReference type="InterPro" id="IPR006311">
    <property type="entry name" value="TAT_signal"/>
</dbReference>
<organism evidence="2 3">
    <name type="scientific">Actinomadura macrotermitis</name>
    <dbReference type="NCBI Taxonomy" id="2585200"/>
    <lineage>
        <taxon>Bacteria</taxon>
        <taxon>Bacillati</taxon>
        <taxon>Actinomycetota</taxon>
        <taxon>Actinomycetes</taxon>
        <taxon>Streptosporangiales</taxon>
        <taxon>Thermomonosporaceae</taxon>
        <taxon>Actinomadura</taxon>
    </lineage>
</organism>
<accession>A0A7K0BV48</accession>
<evidence type="ECO:0000313" key="3">
    <source>
        <dbReference type="Proteomes" id="UP000487268"/>
    </source>
</evidence>
<protein>
    <recommendedName>
        <fullName evidence="4">Secreted protein</fullName>
    </recommendedName>
</protein>
<dbReference type="PROSITE" id="PS51318">
    <property type="entry name" value="TAT"/>
    <property type="match status" value="1"/>
</dbReference>
<dbReference type="OrthoDB" id="9894307at2"/>
<gene>
    <name evidence="2" type="ORF">ACRB68_30800</name>
</gene>
<dbReference type="EMBL" id="WEGH01000002">
    <property type="protein sequence ID" value="MQY05017.1"/>
    <property type="molecule type" value="Genomic_DNA"/>
</dbReference>
<keyword evidence="1" id="KW-0732">Signal</keyword>
<evidence type="ECO:0000256" key="1">
    <source>
        <dbReference type="SAM" id="SignalP"/>
    </source>
</evidence>
<keyword evidence="3" id="KW-1185">Reference proteome</keyword>
<dbReference type="Proteomes" id="UP000487268">
    <property type="component" value="Unassembled WGS sequence"/>
</dbReference>
<proteinExistence type="predicted"/>